<comment type="caution">
    <text evidence="1">The sequence shown here is derived from an EMBL/GenBank/DDBJ whole genome shotgun (WGS) entry which is preliminary data.</text>
</comment>
<accession>A0ABV8PSH1</accession>
<proteinExistence type="predicted"/>
<dbReference type="EMBL" id="JBHSDC010000003">
    <property type="protein sequence ID" value="MFC4231088.1"/>
    <property type="molecule type" value="Genomic_DNA"/>
</dbReference>
<reference evidence="2" key="1">
    <citation type="journal article" date="2019" name="Int. J. Syst. Evol. Microbiol.">
        <title>The Global Catalogue of Microorganisms (GCM) 10K type strain sequencing project: providing services to taxonomists for standard genome sequencing and annotation.</title>
        <authorList>
            <consortium name="The Broad Institute Genomics Platform"/>
            <consortium name="The Broad Institute Genome Sequencing Center for Infectious Disease"/>
            <person name="Wu L."/>
            <person name="Ma J."/>
        </authorList>
    </citation>
    <scope>NUCLEOTIDE SEQUENCE [LARGE SCALE GENOMIC DNA]</scope>
    <source>
        <strain evidence="2">CECT 8010</strain>
    </source>
</reference>
<dbReference type="Proteomes" id="UP001595906">
    <property type="component" value="Unassembled WGS sequence"/>
</dbReference>
<keyword evidence="2" id="KW-1185">Reference proteome</keyword>
<name>A0ABV8PSH1_9BACT</name>
<protein>
    <submittedName>
        <fullName evidence="1">Uncharacterized protein</fullName>
    </submittedName>
</protein>
<dbReference type="RefSeq" id="WP_379012475.1">
    <property type="nucleotide sequence ID" value="NZ_JBHSDC010000003.1"/>
</dbReference>
<gene>
    <name evidence="1" type="ORF">ACFOW1_04255</name>
</gene>
<sequence length="76" mass="8863">MQKFSQEQLMQYLYGEASPILHLAIDTAIKDDIDLQKEVKTLQRTIKQLDKLEKQSPSQKSIDVILNYAKQTQKKK</sequence>
<organism evidence="1 2">
    <name type="scientific">Parasediminibacterium paludis</name>
    <dbReference type="NCBI Taxonomy" id="908966"/>
    <lineage>
        <taxon>Bacteria</taxon>
        <taxon>Pseudomonadati</taxon>
        <taxon>Bacteroidota</taxon>
        <taxon>Chitinophagia</taxon>
        <taxon>Chitinophagales</taxon>
        <taxon>Chitinophagaceae</taxon>
        <taxon>Parasediminibacterium</taxon>
    </lineage>
</organism>
<evidence type="ECO:0000313" key="1">
    <source>
        <dbReference type="EMBL" id="MFC4231088.1"/>
    </source>
</evidence>
<evidence type="ECO:0000313" key="2">
    <source>
        <dbReference type="Proteomes" id="UP001595906"/>
    </source>
</evidence>